<gene>
    <name evidence="11" type="primary">gltP_1</name>
    <name evidence="11" type="ORF">SPHI_07130</name>
</gene>
<comment type="subcellular location">
    <subcellularLocation>
        <location evidence="1">Cell inner membrane</location>
        <topology evidence="1">Multi-pass membrane protein</topology>
    </subcellularLocation>
</comment>
<feature type="transmembrane region" description="Helical" evidence="10">
    <location>
        <begin position="187"/>
        <end position="211"/>
    </location>
</feature>
<dbReference type="STRING" id="1915074.SPHI_07130"/>
<keyword evidence="8 10" id="KW-0472">Membrane</keyword>
<organism evidence="11 12">
    <name type="scientific">Sphingomonas jeddahensis</name>
    <dbReference type="NCBI Taxonomy" id="1915074"/>
    <lineage>
        <taxon>Bacteria</taxon>
        <taxon>Pseudomonadati</taxon>
        <taxon>Pseudomonadota</taxon>
        <taxon>Alphaproteobacteria</taxon>
        <taxon>Sphingomonadales</taxon>
        <taxon>Sphingomonadaceae</taxon>
        <taxon>Sphingomonas</taxon>
    </lineage>
</organism>
<keyword evidence="6" id="KW-0769">Symport</keyword>
<evidence type="ECO:0000256" key="6">
    <source>
        <dbReference type="ARBA" id="ARBA00022847"/>
    </source>
</evidence>
<dbReference type="SUPFAM" id="SSF118215">
    <property type="entry name" value="Proton glutamate symport protein"/>
    <property type="match status" value="1"/>
</dbReference>
<dbReference type="GO" id="GO:0015293">
    <property type="term" value="F:symporter activity"/>
    <property type="evidence" value="ECO:0007669"/>
    <property type="project" value="UniProtKB-KW"/>
</dbReference>
<evidence type="ECO:0000256" key="5">
    <source>
        <dbReference type="ARBA" id="ARBA00022692"/>
    </source>
</evidence>
<comment type="similarity">
    <text evidence="2">Belongs to the dicarboxylate/amino acid:cation symporter (DAACS) (TC 2.A.23) family.</text>
</comment>
<dbReference type="Gene3D" id="1.10.3860.10">
    <property type="entry name" value="Sodium:dicarboxylate symporter"/>
    <property type="match status" value="1"/>
</dbReference>
<evidence type="ECO:0000256" key="10">
    <source>
        <dbReference type="SAM" id="Phobius"/>
    </source>
</evidence>
<evidence type="ECO:0000313" key="11">
    <source>
        <dbReference type="EMBL" id="ONF97276.1"/>
    </source>
</evidence>
<comment type="caution">
    <text evidence="11">The sequence shown here is derived from an EMBL/GenBank/DDBJ whole genome shotgun (WGS) entry which is preliminary data.</text>
</comment>
<dbReference type="PRINTS" id="PR00173">
    <property type="entry name" value="EDTRNSPORT"/>
</dbReference>
<dbReference type="Pfam" id="PF00375">
    <property type="entry name" value="SDF"/>
    <property type="match status" value="1"/>
</dbReference>
<dbReference type="EMBL" id="MPSB01000002">
    <property type="protein sequence ID" value="ONF97276.1"/>
    <property type="molecule type" value="Genomic_DNA"/>
</dbReference>
<dbReference type="GO" id="GO:0006835">
    <property type="term" value="P:dicarboxylic acid transport"/>
    <property type="evidence" value="ECO:0007669"/>
    <property type="project" value="TreeGrafter"/>
</dbReference>
<evidence type="ECO:0000256" key="3">
    <source>
        <dbReference type="ARBA" id="ARBA00022448"/>
    </source>
</evidence>
<keyword evidence="7 10" id="KW-1133">Transmembrane helix</keyword>
<sequence>MAKRLTLYIMIGLVAGLVLGLSLNAMIDDGTPASAARLSEIAGYFSIVTAIFLRLIKMIIAPLVFATLVAGIAHMGDTSALGRIGGRAIGWFIGASLVSLTLGLILVNLFQPGLGLDFPLPPVTEASGVEKAAFNLKDFFTHVFPASGIDAMAKNEILQIVIFSIFIGVAITAVGEKAAPLVRGIEALVQVMLVVTNYVMRFAPFAVFAAVTGTLAERGPSIIGNLAYFMGTFYLGMIILWLLLFAVCYAIVGRRTTLLARYVREPLLLAFSTASSEAAYPRTLEALDKFGVPPRIASFVLPLGYSFNLDGSMIYMTFATMFIAQAYGIDLSLGQQITMLLVLMITSKGIAGVPRASLVVIAATLGFFDIPEAGLLLILGIDHFLDMGRSATNVVGNAVASAVIAKWEGKLDPLEPDTIDGPAAPAGHGPAHATDSFADAPSIEGDRRG</sequence>
<reference evidence="11 12" key="1">
    <citation type="submission" date="2016-11" db="EMBL/GenBank/DDBJ databases">
        <title>Genome sequence of Sphingomonas jeddahensis G39.</title>
        <authorList>
            <person name="Poehlein A."/>
            <person name="Wuebbeler J.H."/>
            <person name="Steinbuechel A."/>
            <person name="Daniel R."/>
        </authorList>
    </citation>
    <scope>NUCLEOTIDE SEQUENCE [LARGE SCALE GENOMIC DNA]</scope>
    <source>
        <strain evidence="11 12">G39</strain>
    </source>
</reference>
<accession>A0A1V2EX71</accession>
<feature type="transmembrane region" description="Helical" evidence="10">
    <location>
        <begin position="357"/>
        <end position="379"/>
    </location>
</feature>
<protein>
    <submittedName>
        <fullName evidence="11">Proton glutamate symport protein</fullName>
    </submittedName>
</protein>
<keyword evidence="5 10" id="KW-0812">Transmembrane</keyword>
<evidence type="ECO:0000256" key="2">
    <source>
        <dbReference type="ARBA" id="ARBA00006148"/>
    </source>
</evidence>
<dbReference type="FunFam" id="1.10.3860.10:FF:000001">
    <property type="entry name" value="C4-dicarboxylate transport protein"/>
    <property type="match status" value="1"/>
</dbReference>
<keyword evidence="12" id="KW-1185">Reference proteome</keyword>
<dbReference type="InterPro" id="IPR001991">
    <property type="entry name" value="Na-dicarboxylate_symporter"/>
</dbReference>
<feature type="transmembrane region" description="Helical" evidence="10">
    <location>
        <begin position="231"/>
        <end position="252"/>
    </location>
</feature>
<dbReference type="RefSeq" id="WP_076743492.1">
    <property type="nucleotide sequence ID" value="NZ_MPSB01000002.1"/>
</dbReference>
<dbReference type="GO" id="GO:0005886">
    <property type="term" value="C:plasma membrane"/>
    <property type="evidence" value="ECO:0007669"/>
    <property type="project" value="UniProtKB-SubCell"/>
</dbReference>
<feature type="transmembrane region" description="Helical" evidence="10">
    <location>
        <begin position="88"/>
        <end position="110"/>
    </location>
</feature>
<dbReference type="Proteomes" id="UP000188729">
    <property type="component" value="Unassembled WGS sequence"/>
</dbReference>
<feature type="transmembrane region" description="Helical" evidence="10">
    <location>
        <begin position="157"/>
        <end position="175"/>
    </location>
</feature>
<evidence type="ECO:0000256" key="7">
    <source>
        <dbReference type="ARBA" id="ARBA00022989"/>
    </source>
</evidence>
<name>A0A1V2EX71_9SPHN</name>
<evidence type="ECO:0000256" key="9">
    <source>
        <dbReference type="SAM" id="MobiDB-lite"/>
    </source>
</evidence>
<dbReference type="PANTHER" id="PTHR42865:SF7">
    <property type="entry name" value="PROTON_GLUTAMATE-ASPARTATE SYMPORTER"/>
    <property type="match status" value="1"/>
</dbReference>
<dbReference type="OrthoDB" id="9766690at2"/>
<dbReference type="AlphaFoldDB" id="A0A1V2EX71"/>
<keyword evidence="4" id="KW-1003">Cell membrane</keyword>
<feature type="compositionally biased region" description="Low complexity" evidence="9">
    <location>
        <begin position="421"/>
        <end position="433"/>
    </location>
</feature>
<dbReference type="PANTHER" id="PTHR42865">
    <property type="entry name" value="PROTON/GLUTAMATE-ASPARTATE SYMPORTER"/>
    <property type="match status" value="1"/>
</dbReference>
<feature type="transmembrane region" description="Helical" evidence="10">
    <location>
        <begin position="7"/>
        <end position="27"/>
    </location>
</feature>
<feature type="transmembrane region" description="Helical" evidence="10">
    <location>
        <begin position="47"/>
        <end position="76"/>
    </location>
</feature>
<evidence type="ECO:0000256" key="1">
    <source>
        <dbReference type="ARBA" id="ARBA00004429"/>
    </source>
</evidence>
<dbReference type="InterPro" id="IPR036458">
    <property type="entry name" value="Na:dicarbo_symporter_sf"/>
</dbReference>
<keyword evidence="3" id="KW-0813">Transport</keyword>
<evidence type="ECO:0000256" key="8">
    <source>
        <dbReference type="ARBA" id="ARBA00023136"/>
    </source>
</evidence>
<feature type="transmembrane region" description="Helical" evidence="10">
    <location>
        <begin position="322"/>
        <end position="345"/>
    </location>
</feature>
<evidence type="ECO:0000256" key="4">
    <source>
        <dbReference type="ARBA" id="ARBA00022475"/>
    </source>
</evidence>
<feature type="region of interest" description="Disordered" evidence="9">
    <location>
        <begin position="416"/>
        <end position="449"/>
    </location>
</feature>
<proteinExistence type="inferred from homology"/>
<evidence type="ECO:0000313" key="12">
    <source>
        <dbReference type="Proteomes" id="UP000188729"/>
    </source>
</evidence>